<name>A0A8S3YRY7_9EUPU</name>
<evidence type="ECO:0000313" key="2">
    <source>
        <dbReference type="Proteomes" id="UP000678393"/>
    </source>
</evidence>
<accession>A0A8S3YRY7</accession>
<protein>
    <submittedName>
        <fullName evidence="1">Uncharacterized protein</fullName>
    </submittedName>
</protein>
<evidence type="ECO:0000313" key="1">
    <source>
        <dbReference type="EMBL" id="CAG5119829.1"/>
    </source>
</evidence>
<gene>
    <name evidence="1" type="ORF">CUNI_LOCUS5387</name>
</gene>
<dbReference type="AlphaFoldDB" id="A0A8S3YRY7"/>
<sequence length="157" mass="17540">MSATMCVLKEELTNDQQVPYSDGLQPATPEDGDMDPPPVINLGNATDFPYYFRRCLRNLINFCDNSTNASSNATDAGEEAVVDDCNPRDNFDVFLDTSARNKGPAYYLLNTVDDGLGDRIWTKVGYITASGKRDLKTVLWPGWFSRFDSLLLFCVVF</sequence>
<keyword evidence="2" id="KW-1185">Reference proteome</keyword>
<dbReference type="OrthoDB" id="6208051at2759"/>
<proteinExistence type="predicted"/>
<reference evidence="1" key="1">
    <citation type="submission" date="2021-04" db="EMBL/GenBank/DDBJ databases">
        <authorList>
            <consortium name="Molecular Ecology Group"/>
        </authorList>
    </citation>
    <scope>NUCLEOTIDE SEQUENCE</scope>
</reference>
<dbReference type="EMBL" id="CAJHNH020000780">
    <property type="protein sequence ID" value="CAG5119829.1"/>
    <property type="molecule type" value="Genomic_DNA"/>
</dbReference>
<comment type="caution">
    <text evidence="1">The sequence shown here is derived from an EMBL/GenBank/DDBJ whole genome shotgun (WGS) entry which is preliminary data.</text>
</comment>
<dbReference type="Proteomes" id="UP000678393">
    <property type="component" value="Unassembled WGS sequence"/>
</dbReference>
<organism evidence="1 2">
    <name type="scientific">Candidula unifasciata</name>
    <dbReference type="NCBI Taxonomy" id="100452"/>
    <lineage>
        <taxon>Eukaryota</taxon>
        <taxon>Metazoa</taxon>
        <taxon>Spiralia</taxon>
        <taxon>Lophotrochozoa</taxon>
        <taxon>Mollusca</taxon>
        <taxon>Gastropoda</taxon>
        <taxon>Heterobranchia</taxon>
        <taxon>Euthyneura</taxon>
        <taxon>Panpulmonata</taxon>
        <taxon>Eupulmonata</taxon>
        <taxon>Stylommatophora</taxon>
        <taxon>Helicina</taxon>
        <taxon>Helicoidea</taxon>
        <taxon>Geomitridae</taxon>
        <taxon>Candidula</taxon>
    </lineage>
</organism>